<feature type="region of interest" description="Disordered" evidence="1">
    <location>
        <begin position="234"/>
        <end position="254"/>
    </location>
</feature>
<sequence length="303" mass="33606">MRPEKLRNVEFDEVVDKQPVYETTLRYSESFNGLSLDDNRPVVTDGVRKSVSIASTTSQSPCRRVSAFPGDPFRFAGEGVEFKAKLIGAQEVSAPRGDIICQEAMQVCKALAKKSGQHKQRVLFNVSLEGLKIKDLGSKNVLHVFPVSKVSFISRDVTDNRAFSFIYGFPENKHQLFAIKTEKSAESVVLSIRDMFHIVYDMKKKQLEGARQLEVSDPSSPNFLDVDDMHSEYSNLTSSSSSAPSSNNFQQNSADPFSNDPFFPELSHTVATCNGFGEKVLRILCNVIVMFKCNLTKSAVPGG</sequence>
<dbReference type="AlphaFoldDB" id="A0A183IND5"/>
<organism evidence="5">
    <name type="scientific">Soboliphyme baturini</name>
    <dbReference type="NCBI Taxonomy" id="241478"/>
    <lineage>
        <taxon>Eukaryota</taxon>
        <taxon>Metazoa</taxon>
        <taxon>Ecdysozoa</taxon>
        <taxon>Nematoda</taxon>
        <taxon>Enoplea</taxon>
        <taxon>Dorylaimia</taxon>
        <taxon>Dioctophymatida</taxon>
        <taxon>Dioctophymatoidea</taxon>
        <taxon>Soboliphymatidae</taxon>
        <taxon>Soboliphyme</taxon>
    </lineage>
</organism>
<dbReference type="InterPro" id="IPR006020">
    <property type="entry name" value="PTB/PI_dom"/>
</dbReference>
<evidence type="ECO:0000313" key="4">
    <source>
        <dbReference type="Proteomes" id="UP000270296"/>
    </source>
</evidence>
<dbReference type="OrthoDB" id="10069833at2759"/>
<dbReference type="PANTHER" id="PTHR47695:SF3">
    <property type="entry name" value="PID DOMAIN-CONTAINING PROTEIN"/>
    <property type="match status" value="1"/>
</dbReference>
<feature type="domain" description="PID" evidence="2">
    <location>
        <begin position="77"/>
        <end position="210"/>
    </location>
</feature>
<evidence type="ECO:0000313" key="3">
    <source>
        <dbReference type="EMBL" id="VDP06357.1"/>
    </source>
</evidence>
<evidence type="ECO:0000256" key="1">
    <source>
        <dbReference type="SAM" id="MobiDB-lite"/>
    </source>
</evidence>
<dbReference type="GO" id="GO:0005737">
    <property type="term" value="C:cytoplasm"/>
    <property type="evidence" value="ECO:0007669"/>
    <property type="project" value="TreeGrafter"/>
</dbReference>
<gene>
    <name evidence="3" type="ORF">SBAD_LOCUS5131</name>
</gene>
<reference evidence="5" key="1">
    <citation type="submission" date="2016-06" db="UniProtKB">
        <authorList>
            <consortium name="WormBaseParasite"/>
        </authorList>
    </citation>
    <scope>IDENTIFICATION</scope>
</reference>
<dbReference type="WBParaSite" id="SBAD_0000534101-mRNA-1">
    <property type="protein sequence ID" value="SBAD_0000534101-mRNA-1"/>
    <property type="gene ID" value="SBAD_0000534101"/>
</dbReference>
<evidence type="ECO:0000259" key="2">
    <source>
        <dbReference type="PROSITE" id="PS01179"/>
    </source>
</evidence>
<proteinExistence type="predicted"/>
<dbReference type="InterPro" id="IPR011993">
    <property type="entry name" value="PH-like_dom_sf"/>
</dbReference>
<keyword evidence="4" id="KW-1185">Reference proteome</keyword>
<dbReference type="Pfam" id="PF00640">
    <property type="entry name" value="PID"/>
    <property type="match status" value="1"/>
</dbReference>
<evidence type="ECO:0000313" key="5">
    <source>
        <dbReference type="WBParaSite" id="SBAD_0000534101-mRNA-1"/>
    </source>
</evidence>
<dbReference type="Gene3D" id="2.30.29.30">
    <property type="entry name" value="Pleckstrin-homology domain (PH domain)/Phosphotyrosine-binding domain (PTB)"/>
    <property type="match status" value="1"/>
</dbReference>
<feature type="compositionally biased region" description="Low complexity" evidence="1">
    <location>
        <begin position="234"/>
        <end position="253"/>
    </location>
</feature>
<dbReference type="SUPFAM" id="SSF50729">
    <property type="entry name" value="PH domain-like"/>
    <property type="match status" value="1"/>
</dbReference>
<reference evidence="3 4" key="2">
    <citation type="submission" date="2018-11" db="EMBL/GenBank/DDBJ databases">
        <authorList>
            <consortium name="Pathogen Informatics"/>
        </authorList>
    </citation>
    <scope>NUCLEOTIDE SEQUENCE [LARGE SCALE GENOMIC DNA]</scope>
</reference>
<dbReference type="SMART" id="SM00462">
    <property type="entry name" value="PTB"/>
    <property type="match status" value="1"/>
</dbReference>
<dbReference type="PANTHER" id="PTHR47695">
    <property type="entry name" value="PID DOMAIN-CONTAINING PROTEIN"/>
    <property type="match status" value="1"/>
</dbReference>
<dbReference type="PROSITE" id="PS01179">
    <property type="entry name" value="PID"/>
    <property type="match status" value="1"/>
</dbReference>
<name>A0A183IND5_9BILA</name>
<accession>A0A183IND5</accession>
<protein>
    <submittedName>
        <fullName evidence="5">PID domain-containing protein</fullName>
    </submittedName>
</protein>
<dbReference type="Proteomes" id="UP000270296">
    <property type="component" value="Unassembled WGS sequence"/>
</dbReference>
<dbReference type="EMBL" id="UZAM01008773">
    <property type="protein sequence ID" value="VDP06357.1"/>
    <property type="molecule type" value="Genomic_DNA"/>
</dbReference>